<dbReference type="InterPro" id="IPR010658">
    <property type="entry name" value="Nodulin-like"/>
</dbReference>
<feature type="transmembrane region" description="Helical" evidence="6">
    <location>
        <begin position="12"/>
        <end position="31"/>
    </location>
</feature>
<evidence type="ECO:0000256" key="6">
    <source>
        <dbReference type="SAM" id="Phobius"/>
    </source>
</evidence>
<evidence type="ECO:0000256" key="1">
    <source>
        <dbReference type="ARBA" id="ARBA00004141"/>
    </source>
</evidence>
<dbReference type="GO" id="GO:0016020">
    <property type="term" value="C:membrane"/>
    <property type="evidence" value="ECO:0007669"/>
    <property type="project" value="UniProtKB-SubCell"/>
</dbReference>
<comment type="subcellular location">
    <subcellularLocation>
        <location evidence="1">Membrane</location>
        <topology evidence="1">Multi-pass membrane protein</topology>
    </subcellularLocation>
</comment>
<keyword evidence="2 6" id="KW-0812">Transmembrane</keyword>
<organism evidence="8 9">
    <name type="scientific">Lactuca saligna</name>
    <name type="common">Willowleaf lettuce</name>
    <dbReference type="NCBI Taxonomy" id="75948"/>
    <lineage>
        <taxon>Eukaryota</taxon>
        <taxon>Viridiplantae</taxon>
        <taxon>Streptophyta</taxon>
        <taxon>Embryophyta</taxon>
        <taxon>Tracheophyta</taxon>
        <taxon>Spermatophyta</taxon>
        <taxon>Magnoliopsida</taxon>
        <taxon>eudicotyledons</taxon>
        <taxon>Gunneridae</taxon>
        <taxon>Pentapetalae</taxon>
        <taxon>asterids</taxon>
        <taxon>campanulids</taxon>
        <taxon>Asterales</taxon>
        <taxon>Asteraceae</taxon>
        <taxon>Cichorioideae</taxon>
        <taxon>Cichorieae</taxon>
        <taxon>Lactucinae</taxon>
        <taxon>Lactuca</taxon>
    </lineage>
</organism>
<dbReference type="PANTHER" id="PTHR21576">
    <property type="entry name" value="UNCHARACTERIZED NODULIN-LIKE PROTEIN"/>
    <property type="match status" value="1"/>
</dbReference>
<evidence type="ECO:0000259" key="7">
    <source>
        <dbReference type="Pfam" id="PF06813"/>
    </source>
</evidence>
<evidence type="ECO:0000313" key="9">
    <source>
        <dbReference type="Proteomes" id="UP001177003"/>
    </source>
</evidence>
<sequence length="159" mass="17597">MPALKAGSRPPWVGIAAAVWVQMASGNAYAFPLYSHTLKSVLGLSQQQLTILGVANDIGENVGILPGIASNKHPPWVVLLVGVLASFFGYGVIWLAITETVHNIPYWVLTYLDCMRFCLIIIFILSHIAKKLDSYNTPRPKLWFSQRCNKLIQLSRMGS</sequence>
<evidence type="ECO:0000256" key="5">
    <source>
        <dbReference type="ARBA" id="ARBA00044504"/>
    </source>
</evidence>
<comment type="similarity">
    <text evidence="5">Belongs to the major facilitator superfamily. Phosphate:H(+) symporter (TC 2.A.1.9) family.</text>
</comment>
<protein>
    <recommendedName>
        <fullName evidence="7">Nodulin-like domain-containing protein</fullName>
    </recommendedName>
</protein>
<dbReference type="AlphaFoldDB" id="A0AA35YVQ2"/>
<dbReference type="EMBL" id="OX465080">
    <property type="protein sequence ID" value="CAI9280747.1"/>
    <property type="molecule type" value="Genomic_DNA"/>
</dbReference>
<name>A0AA35YVQ2_LACSI</name>
<dbReference type="Pfam" id="PF06813">
    <property type="entry name" value="Nodulin-like"/>
    <property type="match status" value="1"/>
</dbReference>
<feature type="transmembrane region" description="Helical" evidence="6">
    <location>
        <begin position="109"/>
        <end position="129"/>
    </location>
</feature>
<keyword evidence="9" id="KW-1185">Reference proteome</keyword>
<feature type="domain" description="Nodulin-like" evidence="7">
    <location>
        <begin position="11"/>
        <end position="113"/>
    </location>
</feature>
<evidence type="ECO:0000313" key="8">
    <source>
        <dbReference type="EMBL" id="CAI9280747.1"/>
    </source>
</evidence>
<keyword evidence="3 6" id="KW-1133">Transmembrane helix</keyword>
<dbReference type="SUPFAM" id="SSF103473">
    <property type="entry name" value="MFS general substrate transporter"/>
    <property type="match status" value="1"/>
</dbReference>
<evidence type="ECO:0000256" key="2">
    <source>
        <dbReference type="ARBA" id="ARBA00022692"/>
    </source>
</evidence>
<reference evidence="8" key="1">
    <citation type="submission" date="2023-04" db="EMBL/GenBank/DDBJ databases">
        <authorList>
            <person name="Vijverberg K."/>
            <person name="Xiong W."/>
            <person name="Schranz E."/>
        </authorList>
    </citation>
    <scope>NUCLEOTIDE SEQUENCE</scope>
</reference>
<evidence type="ECO:0000256" key="4">
    <source>
        <dbReference type="ARBA" id="ARBA00023136"/>
    </source>
</evidence>
<feature type="transmembrane region" description="Helical" evidence="6">
    <location>
        <begin position="76"/>
        <end position="97"/>
    </location>
</feature>
<dbReference type="PANTHER" id="PTHR21576:SF97">
    <property type="entry name" value="MAJOR FACILITATOR SUPERFAMILY PROTEIN"/>
    <property type="match status" value="1"/>
</dbReference>
<keyword evidence="4 6" id="KW-0472">Membrane</keyword>
<evidence type="ECO:0000256" key="3">
    <source>
        <dbReference type="ARBA" id="ARBA00022989"/>
    </source>
</evidence>
<dbReference type="Proteomes" id="UP001177003">
    <property type="component" value="Chromosome 4"/>
</dbReference>
<gene>
    <name evidence="8" type="ORF">LSALG_LOCUS20482</name>
</gene>
<accession>A0AA35YVQ2</accession>
<proteinExistence type="inferred from homology"/>
<dbReference type="InterPro" id="IPR036259">
    <property type="entry name" value="MFS_trans_sf"/>
</dbReference>